<dbReference type="InterPro" id="IPR013783">
    <property type="entry name" value="Ig-like_fold"/>
</dbReference>
<evidence type="ECO:0000256" key="3">
    <source>
        <dbReference type="ARBA" id="ARBA00023157"/>
    </source>
</evidence>
<name>A0A8B6ECK4_MYTGA</name>
<dbReference type="InterPro" id="IPR036179">
    <property type="entry name" value="Ig-like_dom_sf"/>
</dbReference>
<evidence type="ECO:0000256" key="2">
    <source>
        <dbReference type="ARBA" id="ARBA00023136"/>
    </source>
</evidence>
<reference evidence="7" key="1">
    <citation type="submission" date="2018-11" db="EMBL/GenBank/DDBJ databases">
        <authorList>
            <person name="Alioto T."/>
            <person name="Alioto T."/>
        </authorList>
    </citation>
    <scope>NUCLEOTIDE SEQUENCE</scope>
</reference>
<dbReference type="PANTHER" id="PTHR11640:SF164">
    <property type="entry name" value="MAM DOMAIN-CONTAINING GLYCOSYLPHOSPHATIDYLINOSITOL ANCHOR PROTEIN 1"/>
    <property type="match status" value="1"/>
</dbReference>
<dbReference type="InterPro" id="IPR007110">
    <property type="entry name" value="Ig-like_dom"/>
</dbReference>
<comment type="subcellular location">
    <subcellularLocation>
        <location evidence="1">Membrane</location>
        <topology evidence="1">Single-pass type I membrane protein</topology>
    </subcellularLocation>
</comment>
<dbReference type="SMART" id="SM00409">
    <property type="entry name" value="IG"/>
    <property type="match status" value="2"/>
</dbReference>
<accession>A0A8B6ECK4</accession>
<dbReference type="GO" id="GO:0005886">
    <property type="term" value="C:plasma membrane"/>
    <property type="evidence" value="ECO:0007669"/>
    <property type="project" value="TreeGrafter"/>
</dbReference>
<dbReference type="Pfam" id="PF00047">
    <property type="entry name" value="ig"/>
    <property type="match status" value="1"/>
</dbReference>
<feature type="domain" description="Ig-like" evidence="6">
    <location>
        <begin position="156"/>
        <end position="225"/>
    </location>
</feature>
<evidence type="ECO:0000256" key="4">
    <source>
        <dbReference type="ARBA" id="ARBA00023180"/>
    </source>
</evidence>
<evidence type="ECO:0000259" key="6">
    <source>
        <dbReference type="PROSITE" id="PS50835"/>
    </source>
</evidence>
<evidence type="ECO:0000313" key="7">
    <source>
        <dbReference type="EMBL" id="VDI32943.1"/>
    </source>
</evidence>
<keyword evidence="4" id="KW-0325">Glycoprotein</keyword>
<keyword evidence="8" id="KW-1185">Reference proteome</keyword>
<dbReference type="GO" id="GO:0098609">
    <property type="term" value="P:cell-cell adhesion"/>
    <property type="evidence" value="ECO:0007669"/>
    <property type="project" value="TreeGrafter"/>
</dbReference>
<evidence type="ECO:0000313" key="8">
    <source>
        <dbReference type="Proteomes" id="UP000596742"/>
    </source>
</evidence>
<dbReference type="PANTHER" id="PTHR11640">
    <property type="entry name" value="NEPHRIN"/>
    <property type="match status" value="1"/>
</dbReference>
<proteinExistence type="predicted"/>
<sequence>MNSAFCFQQRLNYDIFSIFLDSVVNYINVNPGKTIVLRYNYTATSVDWDGPNHENKEATSKEEKDMYGITRKWNVTRYVSNRYLNPLLPHKERLQIVGNKTIGQFYLQIQNVSTYDAGLYICDIFILNQAAVRKRFIIQVNQLSELEINYERFDVINEGQALNVCCQSRSVDSNQTLRWFNELHGMQEQRLSSTCFHFDKIFRNDSGVYTCIAEYEGSIGTKNITLVVSCTPRFVEDNTNKQYGREGHQLEVKLKLYSLSNITCQLIESKGDLRMTPSVNINPVNVSAYFHGKNVKVLGLELLFRFPELSITDFKEYIVTVCNEFGNSSFTLELLPRRQSEAVENVLYQSNNQERHNNLEISPVSTLLPGDTSSENTVSEPGTMTFNSEQAGHVVAMHLNYADVVFQPSSSQNEVRIIGLEDRCVYADVDTAGFAGSIPAIQSDTSSSEDDFVYVEGIENYIDKRETND</sequence>
<dbReference type="SUPFAM" id="SSF48726">
    <property type="entry name" value="Immunoglobulin"/>
    <property type="match status" value="2"/>
</dbReference>
<dbReference type="InterPro" id="IPR051275">
    <property type="entry name" value="Cell_adhesion_signaling"/>
</dbReference>
<comment type="caution">
    <text evidence="7">The sequence shown here is derived from an EMBL/GenBank/DDBJ whole genome shotgun (WGS) entry which is preliminary data.</text>
</comment>
<dbReference type="GO" id="GO:0050839">
    <property type="term" value="F:cell adhesion molecule binding"/>
    <property type="evidence" value="ECO:0007669"/>
    <property type="project" value="TreeGrafter"/>
</dbReference>
<dbReference type="InterPro" id="IPR013151">
    <property type="entry name" value="Immunoglobulin_dom"/>
</dbReference>
<organism evidence="7 8">
    <name type="scientific">Mytilus galloprovincialis</name>
    <name type="common">Mediterranean mussel</name>
    <dbReference type="NCBI Taxonomy" id="29158"/>
    <lineage>
        <taxon>Eukaryota</taxon>
        <taxon>Metazoa</taxon>
        <taxon>Spiralia</taxon>
        <taxon>Lophotrochozoa</taxon>
        <taxon>Mollusca</taxon>
        <taxon>Bivalvia</taxon>
        <taxon>Autobranchia</taxon>
        <taxon>Pteriomorphia</taxon>
        <taxon>Mytilida</taxon>
        <taxon>Mytiloidea</taxon>
        <taxon>Mytilidae</taxon>
        <taxon>Mytilinae</taxon>
        <taxon>Mytilus</taxon>
    </lineage>
</organism>
<protein>
    <recommendedName>
        <fullName evidence="6">Ig-like domain-containing protein</fullName>
    </recommendedName>
</protein>
<dbReference type="PROSITE" id="PS50835">
    <property type="entry name" value="IG_LIKE"/>
    <property type="match status" value="1"/>
</dbReference>
<keyword evidence="3" id="KW-1015">Disulfide bond</keyword>
<evidence type="ECO:0000256" key="1">
    <source>
        <dbReference type="ARBA" id="ARBA00004479"/>
    </source>
</evidence>
<dbReference type="InterPro" id="IPR003599">
    <property type="entry name" value="Ig_sub"/>
</dbReference>
<keyword evidence="2" id="KW-0472">Membrane</keyword>
<dbReference type="EMBL" id="UYJE01004977">
    <property type="protein sequence ID" value="VDI32943.1"/>
    <property type="molecule type" value="Genomic_DNA"/>
</dbReference>
<dbReference type="Gene3D" id="2.60.40.10">
    <property type="entry name" value="Immunoglobulins"/>
    <property type="match status" value="2"/>
</dbReference>
<dbReference type="Proteomes" id="UP000596742">
    <property type="component" value="Unassembled WGS sequence"/>
</dbReference>
<dbReference type="AlphaFoldDB" id="A0A8B6ECK4"/>
<keyword evidence="5" id="KW-0393">Immunoglobulin domain</keyword>
<dbReference type="GO" id="GO:0005911">
    <property type="term" value="C:cell-cell junction"/>
    <property type="evidence" value="ECO:0007669"/>
    <property type="project" value="TreeGrafter"/>
</dbReference>
<evidence type="ECO:0000256" key="5">
    <source>
        <dbReference type="ARBA" id="ARBA00023319"/>
    </source>
</evidence>
<gene>
    <name evidence="7" type="ORF">MGAL_10B015616</name>
</gene>